<keyword evidence="2" id="KW-1185">Reference proteome</keyword>
<reference evidence="1 2" key="1">
    <citation type="submission" date="2016-05" db="EMBL/GenBank/DDBJ databases">
        <title>A degradative enzymes factory behind the ericoid mycorrhizal symbiosis.</title>
        <authorList>
            <consortium name="DOE Joint Genome Institute"/>
            <person name="Martino E."/>
            <person name="Morin E."/>
            <person name="Grelet G."/>
            <person name="Kuo A."/>
            <person name="Kohler A."/>
            <person name="Daghino S."/>
            <person name="Barry K."/>
            <person name="Choi C."/>
            <person name="Cichocki N."/>
            <person name="Clum A."/>
            <person name="Copeland A."/>
            <person name="Hainaut M."/>
            <person name="Haridas S."/>
            <person name="Labutti K."/>
            <person name="Lindquist E."/>
            <person name="Lipzen A."/>
            <person name="Khouja H.-R."/>
            <person name="Murat C."/>
            <person name="Ohm R."/>
            <person name="Olson A."/>
            <person name="Spatafora J."/>
            <person name="Veneault-Fourrey C."/>
            <person name="Henrissat B."/>
            <person name="Grigoriev I."/>
            <person name="Martin F."/>
            <person name="Perotto S."/>
        </authorList>
    </citation>
    <scope>NUCLEOTIDE SEQUENCE [LARGE SCALE GENOMIC DNA]</scope>
    <source>
        <strain evidence="1 2">UAMH 7357</strain>
    </source>
</reference>
<proteinExistence type="predicted"/>
<organism evidence="1 2">
    <name type="scientific">Hyaloscypha hepaticicola</name>
    <dbReference type="NCBI Taxonomy" id="2082293"/>
    <lineage>
        <taxon>Eukaryota</taxon>
        <taxon>Fungi</taxon>
        <taxon>Dikarya</taxon>
        <taxon>Ascomycota</taxon>
        <taxon>Pezizomycotina</taxon>
        <taxon>Leotiomycetes</taxon>
        <taxon>Helotiales</taxon>
        <taxon>Hyaloscyphaceae</taxon>
        <taxon>Hyaloscypha</taxon>
    </lineage>
</organism>
<name>A0A2J6QGL8_9HELO</name>
<dbReference type="AlphaFoldDB" id="A0A2J6QGL8"/>
<sequence length="118" mass="13312">MIQESRLASLIIFIIFIPHIYLVEACVMLQSTDLSSESTPKNSNLAFPDRSLENVYQGLLRRSWPKVRGLQSMCALGTALKQTLSHGQAYLTFLGTIPYRTEAAFVNKPIHRPIEFLS</sequence>
<protein>
    <submittedName>
        <fullName evidence="1">Uncharacterized protein</fullName>
    </submittedName>
</protein>
<evidence type="ECO:0000313" key="1">
    <source>
        <dbReference type="EMBL" id="PMD25414.1"/>
    </source>
</evidence>
<gene>
    <name evidence="1" type="ORF">NA56DRAFT_434985</name>
</gene>
<evidence type="ECO:0000313" key="2">
    <source>
        <dbReference type="Proteomes" id="UP000235672"/>
    </source>
</evidence>
<dbReference type="Proteomes" id="UP000235672">
    <property type="component" value="Unassembled WGS sequence"/>
</dbReference>
<accession>A0A2J6QGL8</accession>
<dbReference type="EMBL" id="KZ613470">
    <property type="protein sequence ID" value="PMD25414.1"/>
    <property type="molecule type" value="Genomic_DNA"/>
</dbReference>